<name>C6RGH7_9BACT</name>
<protein>
    <submittedName>
        <fullName evidence="1">Uncharacterized protein</fullName>
    </submittedName>
</protein>
<keyword evidence="2" id="KW-1185">Reference proteome</keyword>
<accession>C6RGH7</accession>
<evidence type="ECO:0000313" key="2">
    <source>
        <dbReference type="Proteomes" id="UP000003107"/>
    </source>
</evidence>
<gene>
    <name evidence="1" type="ORF">CAMSH0001_0631</name>
</gene>
<dbReference type="STRING" id="553219.CAMSH0001_0631"/>
<dbReference type="Proteomes" id="UP000003107">
    <property type="component" value="Unassembled WGS sequence"/>
</dbReference>
<sequence>MRRLLVLFGDACFRVKFGPEIKFIAPFFCFIEMASAVKFNPFNFHKSKVWTCEWVGQI</sequence>
<reference evidence="1 2" key="1">
    <citation type="submission" date="2009-07" db="EMBL/GenBank/DDBJ databases">
        <authorList>
            <person name="Madupu R."/>
            <person name="Sebastian Y."/>
            <person name="Durkin A.S."/>
            <person name="Torralba M."/>
            <person name="Methe B."/>
            <person name="Sutton G.G."/>
            <person name="Strausberg R.L."/>
            <person name="Nelson K.E."/>
        </authorList>
    </citation>
    <scope>NUCLEOTIDE SEQUENCE [LARGE SCALE GENOMIC DNA]</scope>
    <source>
        <strain evidence="1 2">RM3277</strain>
    </source>
</reference>
<organism evidence="1 2">
    <name type="scientific">Campylobacter showae RM3277</name>
    <dbReference type="NCBI Taxonomy" id="553219"/>
    <lineage>
        <taxon>Bacteria</taxon>
        <taxon>Pseudomonadati</taxon>
        <taxon>Campylobacterota</taxon>
        <taxon>Epsilonproteobacteria</taxon>
        <taxon>Campylobacterales</taxon>
        <taxon>Campylobacteraceae</taxon>
        <taxon>Campylobacter</taxon>
    </lineage>
</organism>
<proteinExistence type="predicted"/>
<evidence type="ECO:0000313" key="1">
    <source>
        <dbReference type="EMBL" id="EET79527.1"/>
    </source>
</evidence>
<dbReference type="AlphaFoldDB" id="C6RGH7"/>
<comment type="caution">
    <text evidence="1">The sequence shown here is derived from an EMBL/GenBank/DDBJ whole genome shotgun (WGS) entry which is preliminary data.</text>
</comment>
<dbReference type="EMBL" id="ACVQ01000019">
    <property type="protein sequence ID" value="EET79527.1"/>
    <property type="molecule type" value="Genomic_DNA"/>
</dbReference>